<reference evidence="18" key="8">
    <citation type="submission" date="2006-08" db="EMBL/GenBank/DDBJ databases">
        <authorList>
            <person name="Celniker S."/>
            <person name="Carlson J."/>
            <person name="Wan K."/>
            <person name="Frise E."/>
            <person name="Hoskins R."/>
            <person name="Park S."/>
            <person name="Svirskas R."/>
            <person name="Rubin G."/>
        </authorList>
    </citation>
    <scope>NUCLEOTIDE SEQUENCE</scope>
</reference>
<dbReference type="AGR" id="FB:FBgn0035392"/>
<dbReference type="CDD" id="cd07793">
    <property type="entry name" value="ASKHA_NBD_FGGY_GK5-like"/>
    <property type="match status" value="1"/>
</dbReference>
<dbReference type="GO" id="GO:0046167">
    <property type="term" value="P:glycerol-3-phosphate biosynthetic process"/>
    <property type="evidence" value="ECO:0000318"/>
    <property type="project" value="GO_Central"/>
</dbReference>
<dbReference type="ExpressionAtlas" id="Q9VZV9">
    <property type="expression patterns" value="baseline and differential"/>
</dbReference>
<evidence type="ECO:0000256" key="6">
    <source>
        <dbReference type="ARBA" id="ARBA00022679"/>
    </source>
</evidence>
<keyword evidence="6 14" id="KW-0808">Transferase</keyword>
<dbReference type="KEGG" id="dme:Dmel_CG1271"/>
<reference evidence="18 21" key="1">
    <citation type="journal article" date="2000" name="Science">
        <title>The genome sequence of Drosophila melanogaster.</title>
        <authorList>
            <person name="Adams M.D."/>
            <person name="Celniker S.E."/>
            <person name="Holt R.A."/>
            <person name="Evans C.A."/>
            <person name="Gocayne J.D."/>
            <person name="Amanatides P.G."/>
            <person name="Scherer S.E."/>
            <person name="Li P.W."/>
            <person name="Hoskins R.A."/>
            <person name="Galle R.F."/>
            <person name="George R.A."/>
            <person name="Lewis S.E."/>
            <person name="Richards S."/>
            <person name="Ashburner M."/>
            <person name="Henderson S.N."/>
            <person name="Sutton G.G."/>
            <person name="Wortman J.R."/>
            <person name="Yandell M.D."/>
            <person name="Zhang Q."/>
            <person name="Chen L.X."/>
            <person name="Brandon R.C."/>
            <person name="Rogers Y.H."/>
            <person name="Blazej R.G."/>
            <person name="Champe M."/>
            <person name="Pfeiffer B.D."/>
            <person name="Wan K.H."/>
            <person name="Doyle C."/>
            <person name="Baxter E.G."/>
            <person name="Helt G."/>
            <person name="Nelson C.R."/>
            <person name="Gabor G.L."/>
            <person name="Abril J.F."/>
            <person name="Agbayani A."/>
            <person name="An H.J."/>
            <person name="Andrews-Pfannkoch C."/>
            <person name="Baldwin D."/>
            <person name="Ballew R.M."/>
            <person name="Basu A."/>
            <person name="Baxendale J."/>
            <person name="Bayraktaroglu L."/>
            <person name="Beasley E.M."/>
            <person name="Beeson K.Y."/>
            <person name="Benos P.V."/>
            <person name="Berman B.P."/>
            <person name="Bhandari D."/>
            <person name="Bolshakov S."/>
            <person name="Borkova D."/>
            <person name="Botchan M.R."/>
            <person name="Bouck J."/>
            <person name="Brokstein P."/>
            <person name="Brottier P."/>
            <person name="Burtis K.C."/>
            <person name="Busam D.A."/>
            <person name="Butler H."/>
            <person name="Cadieu E."/>
            <person name="Center A."/>
            <person name="Chandra I."/>
            <person name="Cherry J.M."/>
            <person name="Cawley S."/>
            <person name="Dahlke C."/>
            <person name="Davenport L.B."/>
            <person name="Davies P."/>
            <person name="de Pablos B."/>
            <person name="Delcher A."/>
            <person name="Deng Z."/>
            <person name="Mays A.D."/>
            <person name="Dew I."/>
            <person name="Dietz S.M."/>
            <person name="Dodson K."/>
            <person name="Doup L.E."/>
            <person name="Downes M."/>
            <person name="Dugan-Rocha S."/>
            <person name="Dunkov B.C."/>
            <person name="Dunn P."/>
            <person name="Durbin K.J."/>
            <person name="Evangelista C.C."/>
            <person name="Ferraz C."/>
            <person name="Ferriera S."/>
            <person name="Fleischmann W."/>
            <person name="Fosler C."/>
            <person name="Gabrielian A.E."/>
            <person name="Garg N.S."/>
            <person name="Gelbart W.M."/>
            <person name="Glasser K."/>
            <person name="Glodek A."/>
            <person name="Gong F."/>
            <person name="Gorrell J.H."/>
            <person name="Gu Z."/>
            <person name="Guan P."/>
            <person name="Harris M."/>
            <person name="Harris N.L."/>
            <person name="Harvey D."/>
            <person name="Heiman T.J."/>
            <person name="Hernandez J.R."/>
            <person name="Houck J."/>
            <person name="Hostin D."/>
            <person name="Houston K.A."/>
            <person name="Howland T.J."/>
            <person name="Wei M.H."/>
            <person name="Ibegwam C."/>
            <person name="Jalali M."/>
            <person name="Kalush F."/>
            <person name="Karpen G.H."/>
            <person name="Ke Z."/>
            <person name="Kennison J.A."/>
            <person name="Ketchum K.A."/>
            <person name="Kimmel B.E."/>
            <person name="Kodira C.D."/>
            <person name="Kraft C."/>
            <person name="Kravitz S."/>
            <person name="Kulp D."/>
            <person name="Lai Z."/>
            <person name="Lasko P."/>
            <person name="Lei Y."/>
            <person name="Levitsky A.A."/>
            <person name="Li J."/>
            <person name="Li Z."/>
            <person name="Liang Y."/>
            <person name="Lin X."/>
            <person name="Liu X."/>
            <person name="Mattei B."/>
            <person name="McIntosh T.C."/>
            <person name="McLeod M.P."/>
            <person name="McPherson D."/>
            <person name="Merkulov G."/>
            <person name="Milshina N.V."/>
            <person name="Mobarry C."/>
            <person name="Morris J."/>
            <person name="Moshrefi A."/>
            <person name="Mount S.M."/>
            <person name="Moy M."/>
            <person name="Murphy B."/>
            <person name="Murphy L."/>
            <person name="Muzny D.M."/>
            <person name="Nelson D.L."/>
            <person name="Nelson D.R."/>
            <person name="Nelson K.A."/>
            <person name="Nixon K."/>
            <person name="Nusskern D.R."/>
            <person name="Pacleb J.M."/>
            <person name="Palazzolo M."/>
            <person name="Pittman G.S."/>
            <person name="Pan S."/>
            <person name="Pollard J."/>
            <person name="Puri V."/>
            <person name="Reese M.G."/>
            <person name="Reinert K."/>
            <person name="Remington K."/>
            <person name="Saunders R.D."/>
            <person name="Scheeler F."/>
            <person name="Shen H."/>
            <person name="Shue B.C."/>
            <person name="Siden-Kiamos I."/>
            <person name="Simpson M."/>
            <person name="Skupski M.P."/>
            <person name="Smith T."/>
            <person name="Spier E."/>
            <person name="Spradling A.C."/>
            <person name="Stapleton M."/>
            <person name="Strong R."/>
            <person name="Sun E."/>
            <person name="Svirskas R."/>
            <person name="Tector C."/>
            <person name="Turner R."/>
            <person name="Venter E."/>
            <person name="Wang A.H."/>
            <person name="Wang X."/>
            <person name="Wang Z.Y."/>
            <person name="Wassarman D.A."/>
            <person name="Weinstock G.M."/>
            <person name="Weissenbach J."/>
            <person name="Williams S.M."/>
            <person name="WoodageT"/>
            <person name="Worley K.C."/>
            <person name="Wu D."/>
            <person name="Yang S."/>
            <person name="Yao Q.A."/>
            <person name="Ye J."/>
            <person name="Yeh R.F."/>
            <person name="Zaveri J.S."/>
            <person name="Zhan M."/>
            <person name="Zhang G."/>
            <person name="Zhao Q."/>
            <person name="Zheng L."/>
            <person name="Zheng X.H."/>
            <person name="Zhong F.N."/>
            <person name="Zhong W."/>
            <person name="Zhou X."/>
            <person name="Zhu S."/>
            <person name="Zhu X."/>
            <person name="Smith H.O."/>
            <person name="Gibbs R.A."/>
            <person name="Myers E.W."/>
            <person name="Rubin G.M."/>
            <person name="Venter J.C."/>
        </authorList>
    </citation>
    <scope>NUCLEOTIDE SEQUENCE [LARGE SCALE GENOMIC DNA]</scope>
    <source>
        <strain evidence="21">Berkeley</strain>
    </source>
</reference>
<dbReference type="GO" id="GO:0006071">
    <property type="term" value="P:glycerol metabolic process"/>
    <property type="evidence" value="ECO:0000318"/>
    <property type="project" value="GO_Central"/>
</dbReference>
<evidence type="ECO:0000256" key="8">
    <source>
        <dbReference type="ARBA" id="ARBA00022777"/>
    </source>
</evidence>
<comment type="function">
    <text evidence="12">Skin-specific kinase that plays a key role in glycerol metabolism, catalyzing its phosphorylation to produce sn-glycerol 3-phosphate. Involved in skin-specific regulation of sterol regulatory element-binding protein (SREBP) processing and lipid biosynthesis.</text>
</comment>
<reference evidence="18 21" key="9">
    <citation type="journal article" date="2007" name="Science">
        <title>The Release 5.1 annotation of Drosophila melanogaster heterochromatin.</title>
        <authorList>
            <person name="Smith C.D."/>
            <person name="Shu S."/>
            <person name="Mungall C.J."/>
            <person name="Karpen G.H."/>
        </authorList>
    </citation>
    <scope>NUCLEOTIDE SEQUENCE [LARGE SCALE GENOMIC DNA]</scope>
    <source>
        <strain evidence="21">Berkeley</strain>
    </source>
</reference>
<evidence type="ECO:0000256" key="11">
    <source>
        <dbReference type="ARBA" id="ARBA00033026"/>
    </source>
</evidence>
<dbReference type="Proteomes" id="UP000000803">
    <property type="component" value="Chromosome 3L"/>
</dbReference>
<dbReference type="PIRSF" id="PIRSF000538">
    <property type="entry name" value="GlpK"/>
    <property type="match status" value="1"/>
</dbReference>
<dbReference type="IntAct" id="Q9VZV9">
    <property type="interactions" value="1"/>
</dbReference>
<dbReference type="InterPro" id="IPR018483">
    <property type="entry name" value="Carb_kinase_FGGY_CS"/>
</dbReference>
<dbReference type="InterPro" id="IPR043129">
    <property type="entry name" value="ATPase_NBD"/>
</dbReference>
<dbReference type="GO" id="GO:0019563">
    <property type="term" value="P:glycerol catabolic process"/>
    <property type="evidence" value="ECO:0007669"/>
    <property type="project" value="UniProtKB-UniPathway"/>
</dbReference>
<dbReference type="FunFam" id="3.30.420.40:FF:000104">
    <property type="entry name" value="putative glycerol kinase 5"/>
    <property type="match status" value="1"/>
</dbReference>
<dbReference type="STRING" id="7227.FBpp0072857"/>
<dbReference type="PaxDb" id="7227-FBpp0072857"/>
<reference evidence="18" key="12">
    <citation type="journal article" date="2015" name="G3 (Bethesda)">
        <title>Gene Model Annotations for Drosophila melanogaster: The Rule-Benders.</title>
        <authorList>
            <consortium name="FlyBase Consortium"/>
            <person name="Crosby M.A."/>
            <person name="Gramates L.S."/>
            <person name="Dos Santos G."/>
            <person name="Matthews B.B."/>
            <person name="St Pierre S.E."/>
            <person name="Zhou P."/>
            <person name="Schroeder A.J."/>
            <person name="Falls K."/>
            <person name="Emmert D.B."/>
            <person name="Russo S.M."/>
            <person name="Gelbart W.M."/>
            <person name="null"/>
        </authorList>
    </citation>
    <scope>NUCLEOTIDE SEQUENCE</scope>
</reference>
<dbReference type="eggNOG" id="KOG2517">
    <property type="taxonomic scope" value="Eukaryota"/>
</dbReference>
<evidence type="ECO:0000256" key="7">
    <source>
        <dbReference type="ARBA" id="ARBA00022741"/>
    </source>
</evidence>
<dbReference type="SUPFAM" id="SSF53067">
    <property type="entry name" value="Actin-like ATPase domain"/>
    <property type="match status" value="2"/>
</dbReference>
<evidence type="ECO:0000256" key="9">
    <source>
        <dbReference type="ARBA" id="ARBA00022798"/>
    </source>
</evidence>
<dbReference type="BioGRID-ORCS" id="38364">
    <property type="hits" value="0 hits in 3 CRISPR screens"/>
</dbReference>
<keyword evidence="5" id="KW-0963">Cytoplasm</keyword>
<name>Q9VZV9_DROME</name>
<keyword evidence="8 14" id="KW-0418">Kinase</keyword>
<dbReference type="GeneID" id="38364"/>
<dbReference type="OMA" id="ECCFEPG"/>
<evidence type="ECO:0000256" key="5">
    <source>
        <dbReference type="ARBA" id="ARBA00022490"/>
    </source>
</evidence>
<evidence type="ECO:0000256" key="3">
    <source>
        <dbReference type="ARBA" id="ARBA00009156"/>
    </source>
</evidence>
<evidence type="ECO:0000256" key="2">
    <source>
        <dbReference type="ARBA" id="ARBA00005190"/>
    </source>
</evidence>
<keyword evidence="9" id="KW-0319">Glycerol metabolism</keyword>
<feature type="domain" description="Carbohydrate kinase FGGY C-terminal" evidence="17">
    <location>
        <begin position="316"/>
        <end position="507"/>
    </location>
</feature>
<reference evidence="18" key="15">
    <citation type="submission" date="2022-11" db="EMBL/GenBank/DDBJ databases">
        <authorList>
            <consortium name="FlyBase"/>
        </authorList>
    </citation>
    <scope>NUCLEOTIDE SEQUENCE</scope>
</reference>
<evidence type="ECO:0000256" key="1">
    <source>
        <dbReference type="ARBA" id="ARBA00004496"/>
    </source>
</evidence>
<evidence type="ECO:0000256" key="10">
    <source>
        <dbReference type="ARBA" id="ARBA00022840"/>
    </source>
</evidence>
<comment type="pathway">
    <text evidence="2">Polyol metabolism; glycerol degradation via glycerol kinase pathway; sn-glycerol 3-phosphate from glycerol: step 1/1.</text>
</comment>
<evidence type="ECO:0000313" key="21">
    <source>
        <dbReference type="Proteomes" id="UP000000803"/>
    </source>
</evidence>
<feature type="domain" description="Carbohydrate kinase FGGY N-terminal" evidence="16">
    <location>
        <begin position="33"/>
        <end position="306"/>
    </location>
</feature>
<reference evidence="18" key="14">
    <citation type="submission" date="2022-11" db="EMBL/GenBank/DDBJ databases">
        <title>Drosophila melanogaster release 4 sequence.</title>
        <authorList>
            <consortium name="Berkeley Drosophila Genome Project"/>
            <person name="Celniker S."/>
            <person name="Carlson J."/>
            <person name="Wan K."/>
            <person name="Pfeiffer B."/>
            <person name="Frise E."/>
            <person name="George R."/>
            <person name="Hoskins R."/>
            <person name="Stapleton M."/>
            <person name="Pacleb J."/>
            <person name="Park S."/>
            <person name="Svirskas R."/>
            <person name="Smith E."/>
            <person name="Yu C."/>
            <person name="Rubin G."/>
        </authorList>
    </citation>
    <scope>NUCLEOTIDE SEQUENCE</scope>
</reference>
<evidence type="ECO:0000259" key="17">
    <source>
        <dbReference type="Pfam" id="PF02782"/>
    </source>
</evidence>
<reference evidence="18 21" key="10">
    <citation type="journal article" date="2007" name="Science">
        <title>Sequence finishing and mapping of Drosophila melanogaster heterochromatin.</title>
        <authorList>
            <person name="Hoskins R.A."/>
            <person name="Carlson J.W."/>
            <person name="Kennedy C."/>
            <person name="Acevedo D."/>
            <person name="Evans-Holm M."/>
            <person name="Frise E."/>
            <person name="Wan K.H."/>
            <person name="Park S."/>
            <person name="Mendez-Lago M."/>
            <person name="Rossi F."/>
            <person name="Villasante A."/>
            <person name="Dimitri P."/>
            <person name="Karpen G.H."/>
            <person name="Celniker S.E."/>
        </authorList>
    </citation>
    <scope>NUCLEOTIDE SEQUENCE [LARGE SCALE GENOMIC DNA]</scope>
    <source>
        <strain evidence="21">Berkeley</strain>
    </source>
</reference>
<gene>
    <name evidence="18" type="primary">Dmel\CG1271</name>
    <name evidence="18 20" type="ORF">CG1271</name>
    <name evidence="18" type="ORF">Dmel_CG1271</name>
</gene>
<keyword evidence="7" id="KW-0547">Nucleotide-binding</keyword>
<evidence type="ECO:0000256" key="15">
    <source>
        <dbReference type="SAM" id="MobiDB-lite"/>
    </source>
</evidence>
<dbReference type="FlyBase" id="FBgn0035392">
    <property type="gene designation" value="CG1271"/>
</dbReference>
<dbReference type="PANTHER" id="PTHR10196">
    <property type="entry name" value="SUGAR KINASE"/>
    <property type="match status" value="1"/>
</dbReference>
<proteinExistence type="evidence at transcript level"/>
<dbReference type="FunCoup" id="Q9VZV9">
    <property type="interactions" value="401"/>
</dbReference>
<evidence type="ECO:0000256" key="4">
    <source>
        <dbReference type="ARBA" id="ARBA00012099"/>
    </source>
</evidence>
<dbReference type="PANTHER" id="PTHR10196:SF68">
    <property type="entry name" value="GLYCEROL KINASE 5-RELATED"/>
    <property type="match status" value="1"/>
</dbReference>
<reference evidence="18 21" key="7">
    <citation type="journal article" date="2005" name="PLoS Comput. Biol.">
        <title>Combined evidence annotation of transposable elements in genome sequences.</title>
        <authorList>
            <person name="Quesneville H."/>
            <person name="Bergman C.M."/>
            <person name="Andrieu O."/>
            <person name="Autard D."/>
            <person name="Nouaud D."/>
            <person name="Ashburner M."/>
            <person name="Anxolabehere D."/>
        </authorList>
    </citation>
    <scope>NUCLEOTIDE SEQUENCE [LARGE SCALE GENOMIC DNA]</scope>
    <source>
        <strain evidence="21">Berkeley</strain>
    </source>
</reference>
<dbReference type="EC" id="2.7.1.30" evidence="4"/>
<accession>Q95S17</accession>
<organism evidence="18 21">
    <name type="scientific">Drosophila melanogaster</name>
    <name type="common">Fruit fly</name>
    <dbReference type="NCBI Taxonomy" id="7227"/>
    <lineage>
        <taxon>Eukaryota</taxon>
        <taxon>Metazoa</taxon>
        <taxon>Ecdysozoa</taxon>
        <taxon>Arthropoda</taxon>
        <taxon>Hexapoda</taxon>
        <taxon>Insecta</taxon>
        <taxon>Pterygota</taxon>
        <taxon>Neoptera</taxon>
        <taxon>Endopterygota</taxon>
        <taxon>Diptera</taxon>
        <taxon>Brachycera</taxon>
        <taxon>Muscomorpha</taxon>
        <taxon>Ephydroidea</taxon>
        <taxon>Drosophilidae</taxon>
        <taxon>Drosophila</taxon>
        <taxon>Sophophora</taxon>
    </lineage>
</organism>
<feature type="region of interest" description="Disordered" evidence="15">
    <location>
        <begin position="1"/>
        <end position="26"/>
    </location>
</feature>
<dbReference type="GO" id="GO:0005739">
    <property type="term" value="C:mitochondrion"/>
    <property type="evidence" value="ECO:0000318"/>
    <property type="project" value="GO_Central"/>
</dbReference>
<dbReference type="Gene3D" id="3.30.420.40">
    <property type="match status" value="2"/>
</dbReference>
<evidence type="ECO:0000256" key="13">
    <source>
        <dbReference type="ARBA" id="ARBA00047192"/>
    </source>
</evidence>
<reference evidence="21" key="5">
    <citation type="journal article" date="2002" name="Genome Biol.">
        <title>The transposable elements of the Drosophila melanogaster euchromatin: a genomics perspective.</title>
        <authorList>
            <person name="Kaminker J.S."/>
            <person name="Bergman C.M."/>
            <person name="Kronmiller B."/>
            <person name="Carlson J."/>
            <person name="Svirskas R."/>
            <person name="Patel S."/>
            <person name="Frise E."/>
            <person name="Wheeler D.A."/>
            <person name="Lewis S.E."/>
            <person name="Rubin G.M."/>
            <person name="Ashburner M."/>
            <person name="Celniker S.E."/>
        </authorList>
    </citation>
    <scope>NUCLEOTIDE SEQUENCE [LARGE SCALE GENOMIC DNA]</scope>
    <source>
        <strain evidence="21">Berkeley</strain>
    </source>
</reference>
<evidence type="ECO:0000313" key="18">
    <source>
        <dbReference type="EMBL" id="AAF47707.2"/>
    </source>
</evidence>
<dbReference type="DNASU" id="38364"/>
<dbReference type="Bgee" id="FBgn0035392">
    <property type="expression patterns" value="Expressed in dorsal appendage forming follicle cell in ovary and 85 other cell types or tissues"/>
</dbReference>
<comment type="subcellular location">
    <subcellularLocation>
        <location evidence="1">Cytoplasm</location>
    </subcellularLocation>
</comment>
<dbReference type="InterPro" id="IPR000577">
    <property type="entry name" value="Carb_kinase_FGGY"/>
</dbReference>
<dbReference type="OrthoDB" id="6278781at2759"/>
<accession>Q9VZV9</accession>
<reference evidence="21" key="4">
    <citation type="journal article" date="2002" name="Genome Biol.">
        <title>Annotation of the Drosophila melanogaster euchromatic genome: a systematic review.</title>
        <authorList>
            <person name="Misra S."/>
            <person name="Crosby M.A."/>
            <person name="Mungall C.J."/>
            <person name="Matthews B.B."/>
            <person name="Campbell K.S."/>
            <person name="Hradecky P."/>
            <person name="Huang Y."/>
            <person name="Kaminker J.S."/>
            <person name="Millburn G.H."/>
            <person name="Prochnik S.E."/>
            <person name="Smith C.D."/>
            <person name="Tupy J.L."/>
            <person name="Whitfied E.J."/>
            <person name="Bayraktaroglu L."/>
            <person name="Berman B.P."/>
            <person name="Bettencourt B.R."/>
            <person name="Celniker S.E."/>
            <person name="de Grey A.D."/>
            <person name="Drysdale R.A."/>
            <person name="Harris N.L."/>
            <person name="Richter J."/>
            <person name="Russo S."/>
            <person name="Schroeder A.J."/>
            <person name="Shu S.Q."/>
            <person name="Stapleton M."/>
            <person name="Yamada C."/>
            <person name="Ashburner M."/>
            <person name="Gelbart W.M."/>
            <person name="Rubin G.M."/>
            <person name="Lewis S.E."/>
        </authorList>
    </citation>
    <scope>GENOME REANNOTATION</scope>
    <source>
        <strain evidence="21">Berkeley</strain>
    </source>
</reference>
<evidence type="ECO:0000313" key="19">
    <source>
        <dbReference type="EMBL" id="AAL28546.1"/>
    </source>
</evidence>
<dbReference type="InterPro" id="IPR018485">
    <property type="entry name" value="FGGY_C"/>
</dbReference>
<dbReference type="EMBL" id="AY060998">
    <property type="protein sequence ID" value="AAL28546.1"/>
    <property type="molecule type" value="mRNA"/>
</dbReference>
<reference evidence="18" key="13">
    <citation type="journal article" date="2015" name="Genome Res.">
        <title>The Release 6 reference sequence of the Drosophila melanogaster genome.</title>
        <authorList>
            <person name="Hoskins R.A."/>
            <person name="Carlson J.W."/>
            <person name="Wan K.H."/>
            <person name="Park S."/>
            <person name="Mendez I."/>
            <person name="Galle S.E."/>
            <person name="Booth B.W."/>
            <person name="Pfeiffer B.D."/>
            <person name="George R.A."/>
            <person name="Svirskas R."/>
            <person name="Krzywinski M."/>
            <person name="Schein J."/>
            <person name="Accardo M.C."/>
            <person name="Damia E."/>
            <person name="Messina G."/>
            <person name="Mendez-Lago M."/>
            <person name="de Pablos B."/>
            <person name="Demakova O.V."/>
            <person name="Andreyeva E.N."/>
            <person name="Boldyreva L.V."/>
            <person name="Marra M."/>
            <person name="Carvalho A.B."/>
            <person name="Dimitri P."/>
            <person name="Villasante A."/>
            <person name="Zhimulev I.F."/>
            <person name="Rubin G.M."/>
            <person name="Karpen G.H."/>
            <person name="Celniker S.E."/>
        </authorList>
    </citation>
    <scope>NUCLEOTIDE SEQUENCE</scope>
</reference>
<dbReference type="GO" id="GO:0005524">
    <property type="term" value="F:ATP binding"/>
    <property type="evidence" value="ECO:0007669"/>
    <property type="project" value="UniProtKB-KW"/>
</dbReference>
<dbReference type="InterPro" id="IPR037444">
    <property type="entry name" value="GK5"/>
</dbReference>
<protein>
    <recommendedName>
        <fullName evidence="13">Glycerol kinase 5</fullName>
        <ecNumber evidence="4">2.7.1.30</ecNumber>
    </recommendedName>
    <alternativeName>
        <fullName evidence="11">ATP:glycerol 3-phosphotransferase 5</fullName>
    </alternativeName>
</protein>
<keyword evidence="10" id="KW-0067">ATP-binding</keyword>
<reference evidence="21" key="3">
    <citation type="journal article" date="2002" name="Genome Biol.">
        <title>Finishing a whole-genome shotgun: release 3 of the Drosophila melanogaster euchromatic genome sequence.</title>
        <authorList>
            <person name="Celniker S.E."/>
            <person name="Wheeler D.A."/>
            <person name="Kronmiller B."/>
            <person name="Carlson J.W."/>
            <person name="Halpern A."/>
            <person name="Patel S."/>
            <person name="Adams M."/>
            <person name="Champe M."/>
            <person name="Dugan S.P."/>
            <person name="Frise E."/>
            <person name="Hodgson A."/>
            <person name="George R.A."/>
            <person name="Hoskins R.A."/>
            <person name="Laverty T."/>
            <person name="Muzny D.M."/>
            <person name="Nelson C.R."/>
            <person name="Pacleb J.M."/>
            <person name="Park S."/>
            <person name="Pfeiffer B.D."/>
            <person name="Richards S."/>
            <person name="Sodergren E.J."/>
            <person name="Svirskas R."/>
            <person name="Tabor P.E."/>
            <person name="Wan K."/>
            <person name="Stapleton M."/>
            <person name="Sutton G.G."/>
            <person name="Venter C."/>
            <person name="Weinstock G."/>
            <person name="Scherer S.E."/>
            <person name="Myers E.W."/>
            <person name="Gibbs R.A."/>
            <person name="Rubin G.M."/>
        </authorList>
    </citation>
    <scope>NUCLEOTIDE SEQUENCE [LARGE SCALE GENOMIC DNA]</scope>
    <source>
        <strain evidence="21">Berkeley</strain>
    </source>
</reference>
<evidence type="ECO:0000259" key="16">
    <source>
        <dbReference type="Pfam" id="PF00370"/>
    </source>
</evidence>
<sequence>MSAPSKVAAKPAGAAKDSQCAEESGPPDSPAFILALDVGTTCVRSFVLDEQCEVRGSAVDAVELLNPQPGYFEIEPESLWRKIVGVITQAVKNAQLTPPDITCLTISTQRCTFLTWDHRSGEYYHNFITWKDLRADELVDQWNASWTKSSMNWFSYALFLLTRQSRFLAGSVLQLMNGQVTPRLLFEIMNNKKLKQALMQKKARVELLDSWILHKLRTGSSRDKDVEHITDVTSSTATGLYDPFTLSWSPLISWLFGINSKILPRVVDNGYKGFGHVHPTAFGPDWANTEIPIAASLSDQTAAIWGSQCFQKNDVKVTMGTGAFLNLVTGDRCQAVISGMYPLVAWQFKKPTRQQGAVYCIEGASHDFGTVVTWAQSCELFDSPANTSDIAQSVPDTNDVFFMPAFSGLGPPVNDYRSASGFIGLTPSTTKAHMVRALLESIVFRLVQLIEAAEKETSQKLHMIRVDGGVSRNDFVCQFLADLSRLRVERADNAESSIMGATFMAGINLGIWRDVNDLKRFRKVARVFEPRPKEYETIANRMDKWSRTIARFSDWY</sequence>
<comment type="similarity">
    <text evidence="3 14">Belongs to the FGGY kinase family.</text>
</comment>
<dbReference type="RefSeq" id="NP_647763.1">
    <property type="nucleotide sequence ID" value="NM_139506.3"/>
</dbReference>
<dbReference type="PROSITE" id="PS00445">
    <property type="entry name" value="FGGY_KINASES_2"/>
    <property type="match status" value="1"/>
</dbReference>
<dbReference type="UniPathway" id="UPA00618">
    <property type="reaction ID" value="UER00672"/>
</dbReference>
<reference evidence="18 21" key="6">
    <citation type="journal article" date="2002" name="Genome Biol.">
        <title>Heterochromatic sequences in a Drosophila whole-genome shotgun assembly.</title>
        <authorList>
            <person name="Hoskins R.A."/>
            <person name="Smith C.D."/>
            <person name="Carlson J.W."/>
            <person name="Carvalho A.B."/>
            <person name="Halpern A."/>
            <person name="Kaminker J.S."/>
            <person name="Kennedy C."/>
            <person name="Mungall C.J."/>
            <person name="Sullivan B.A."/>
            <person name="Sutton G.G."/>
            <person name="Yasuhara J.C."/>
            <person name="Wakimoto B.T."/>
            <person name="Myers E.W."/>
            <person name="Celniker S.E."/>
            <person name="Rubin G.M."/>
            <person name="Karpen G.H."/>
        </authorList>
    </citation>
    <scope>NUCLEOTIDE SEQUENCE [LARGE SCALE GENOMIC DNA]</scope>
    <source>
        <strain evidence="21">Berkeley</strain>
    </source>
</reference>
<dbReference type="InterPro" id="IPR018484">
    <property type="entry name" value="FGGY_N"/>
</dbReference>
<dbReference type="InParanoid" id="Q9VZV9"/>
<dbReference type="AlphaFoldDB" id="Q9VZV9"/>
<dbReference type="GO" id="GO:0006641">
    <property type="term" value="P:triglyceride metabolic process"/>
    <property type="evidence" value="ECO:0000318"/>
    <property type="project" value="GO_Central"/>
</dbReference>
<dbReference type="EMBL" id="AE014296">
    <property type="protein sequence ID" value="AAF47707.2"/>
    <property type="molecule type" value="Genomic_DNA"/>
</dbReference>
<keyword evidence="21" id="KW-1185">Reference proteome</keyword>
<evidence type="ECO:0000256" key="14">
    <source>
        <dbReference type="RuleBase" id="RU003733"/>
    </source>
</evidence>
<dbReference type="Pfam" id="PF02782">
    <property type="entry name" value="FGGY_C"/>
    <property type="match status" value="1"/>
</dbReference>
<dbReference type="VEuPathDB" id="VectorBase:FBgn0035392"/>
<evidence type="ECO:0000313" key="20">
    <source>
        <dbReference type="FlyBase" id="FBgn0035392"/>
    </source>
</evidence>
<reference evidence="19" key="2">
    <citation type="submission" date="2001-10" db="EMBL/GenBank/DDBJ databases">
        <authorList>
            <person name="Stapleton M."/>
            <person name="Brokstein P."/>
            <person name="Hong L."/>
            <person name="Agbayani A."/>
            <person name="Carlson J."/>
            <person name="Champe M."/>
            <person name="Chavez C."/>
            <person name="Dorsett V."/>
            <person name="Farfan D."/>
            <person name="Frise E."/>
            <person name="George R."/>
            <person name="Gonzalez M."/>
            <person name="Guarin H."/>
            <person name="Li P."/>
            <person name="Liao G."/>
            <person name="Miranda A."/>
            <person name="Mungall C.J."/>
            <person name="Nunoo J."/>
            <person name="Pacleb J."/>
            <person name="Paragas V."/>
            <person name="Park S."/>
            <person name="Phouanenavong S."/>
            <person name="Wan K."/>
            <person name="Yu C."/>
            <person name="Lewis S.E."/>
            <person name="Rubin G.M."/>
            <person name="Celniker S."/>
        </authorList>
    </citation>
    <scope>NUCLEOTIDE SEQUENCE</scope>
    <source>
        <strain evidence="19">Berkeley</strain>
    </source>
</reference>
<dbReference type="Pfam" id="PF00370">
    <property type="entry name" value="FGGY_N"/>
    <property type="match status" value="1"/>
</dbReference>
<dbReference type="UCSC" id="CG1271-RA">
    <property type="organism name" value="d. melanogaster"/>
</dbReference>
<reference evidence="18" key="11">
    <citation type="journal article" date="2015" name="G3 (Bethesda)">
        <title>Gene Model Annotations for Drosophila melanogaster: Impact of High-Throughput Data.</title>
        <authorList>
            <consortium name="FlyBase Consortium"/>
            <person name="Matthews B.B."/>
            <person name="Dos Santos G."/>
            <person name="Crosby M.A."/>
            <person name="Emmert D.B."/>
            <person name="St Pierre S.E."/>
            <person name="Gramates L.S."/>
            <person name="Zhou P."/>
            <person name="Schroeder A.J."/>
            <person name="Falls K."/>
            <person name="Strelets V."/>
            <person name="Russo S.M."/>
            <person name="Gelbart W.M."/>
            <person name="null"/>
        </authorList>
    </citation>
    <scope>NUCLEOTIDE SEQUENCE</scope>
</reference>
<dbReference type="FunFam" id="3.30.420.40:FF:000102">
    <property type="entry name" value="Putative glycerol kinase 5"/>
    <property type="match status" value="1"/>
</dbReference>
<evidence type="ECO:0000256" key="12">
    <source>
        <dbReference type="ARBA" id="ARBA00045165"/>
    </source>
</evidence>
<dbReference type="SMR" id="Q9VZV9"/>